<name>A0A1Y3PL74_9BACI</name>
<dbReference type="InterPro" id="IPR045851">
    <property type="entry name" value="AMP-bd_C_sf"/>
</dbReference>
<organism evidence="2 3">
    <name type="scientific">Bacillus thermozeamaize</name>
    <dbReference type="NCBI Taxonomy" id="230954"/>
    <lineage>
        <taxon>Bacteria</taxon>
        <taxon>Bacillati</taxon>
        <taxon>Bacillota</taxon>
        <taxon>Bacilli</taxon>
        <taxon>Bacillales</taxon>
        <taxon>Bacillaceae</taxon>
        <taxon>Bacillus</taxon>
    </lineage>
</organism>
<dbReference type="Gene3D" id="3.30.300.30">
    <property type="match status" value="1"/>
</dbReference>
<sequence length="66" mass="7521">MITHAHGQDRLTINLELKETRAGSQDQLEEWARTIQNVIRVKPDLKIVPNGSISREEKQLVDARSS</sequence>
<evidence type="ECO:0000313" key="3">
    <source>
        <dbReference type="Proteomes" id="UP000196475"/>
    </source>
</evidence>
<dbReference type="EMBL" id="LZRT01000066">
    <property type="protein sequence ID" value="OUM88102.1"/>
    <property type="molecule type" value="Genomic_DNA"/>
</dbReference>
<evidence type="ECO:0000313" key="2">
    <source>
        <dbReference type="EMBL" id="OUM88102.1"/>
    </source>
</evidence>
<proteinExistence type="predicted"/>
<dbReference type="Proteomes" id="UP000196475">
    <property type="component" value="Unassembled WGS sequence"/>
</dbReference>
<dbReference type="Pfam" id="PF14535">
    <property type="entry name" value="AMP-binding_C_2"/>
    <property type="match status" value="1"/>
</dbReference>
<dbReference type="InterPro" id="IPR028154">
    <property type="entry name" value="AMP-dep_Lig_C"/>
</dbReference>
<feature type="domain" description="AMP-dependent ligase C-terminal" evidence="1">
    <location>
        <begin position="2"/>
        <end position="59"/>
    </location>
</feature>
<reference evidence="3" key="1">
    <citation type="submission" date="2016-06" db="EMBL/GenBank/DDBJ databases">
        <authorList>
            <person name="Nascimento L."/>
            <person name="Pereira R.V."/>
            <person name="Martins L.F."/>
            <person name="Quaggio R.B."/>
            <person name="Silva A.M."/>
            <person name="Setubal J.C."/>
        </authorList>
    </citation>
    <scope>NUCLEOTIDE SEQUENCE [LARGE SCALE GENOMIC DNA]</scope>
</reference>
<gene>
    <name evidence="2" type="ORF">BAA01_13930</name>
</gene>
<accession>A0A1Y3PL74</accession>
<dbReference type="AlphaFoldDB" id="A0A1Y3PL74"/>
<evidence type="ECO:0000259" key="1">
    <source>
        <dbReference type="Pfam" id="PF14535"/>
    </source>
</evidence>
<comment type="caution">
    <text evidence="2">The sequence shown here is derived from an EMBL/GenBank/DDBJ whole genome shotgun (WGS) entry which is preliminary data.</text>
</comment>
<protein>
    <recommendedName>
        <fullName evidence="1">AMP-dependent ligase C-terminal domain-containing protein</fullName>
    </recommendedName>
</protein>